<dbReference type="InterPro" id="IPR029479">
    <property type="entry name" value="Nitroreductase"/>
</dbReference>
<dbReference type="AlphaFoldDB" id="A0A0P6WWL2"/>
<evidence type="ECO:0000256" key="4">
    <source>
        <dbReference type="ARBA" id="ARBA00023002"/>
    </source>
</evidence>
<keyword evidence="4" id="KW-0560">Oxidoreductase</keyword>
<dbReference type="Pfam" id="PF00881">
    <property type="entry name" value="Nitroreductase"/>
    <property type="match status" value="1"/>
</dbReference>
<dbReference type="EMBL" id="LGCK01000014">
    <property type="protein sequence ID" value="KPL70489.1"/>
    <property type="molecule type" value="Genomic_DNA"/>
</dbReference>
<keyword evidence="2" id="KW-0285">Flavoprotein</keyword>
<evidence type="ECO:0000256" key="3">
    <source>
        <dbReference type="ARBA" id="ARBA00022643"/>
    </source>
</evidence>
<keyword evidence="3" id="KW-0288">FMN</keyword>
<evidence type="ECO:0000313" key="7">
    <source>
        <dbReference type="Proteomes" id="UP000050430"/>
    </source>
</evidence>
<feature type="domain" description="Nitroreductase" evidence="5">
    <location>
        <begin position="37"/>
        <end position="187"/>
    </location>
</feature>
<comment type="similarity">
    <text evidence="1">Belongs to the flavin oxidoreductase frp family.</text>
</comment>
<dbReference type="InterPro" id="IPR016446">
    <property type="entry name" value="Flavin_OxRdtase_Frp"/>
</dbReference>
<evidence type="ECO:0000259" key="5">
    <source>
        <dbReference type="Pfam" id="PF00881"/>
    </source>
</evidence>
<dbReference type="SUPFAM" id="SSF55469">
    <property type="entry name" value="FMN-dependent nitroreductase-like"/>
    <property type="match status" value="1"/>
</dbReference>
<comment type="caution">
    <text evidence="6">The sequence shown here is derived from an EMBL/GenBank/DDBJ whole genome shotgun (WGS) entry which is preliminary data.</text>
</comment>
<evidence type="ECO:0000256" key="2">
    <source>
        <dbReference type="ARBA" id="ARBA00022630"/>
    </source>
</evidence>
<dbReference type="PANTHER" id="PTHR43425:SF2">
    <property type="entry name" value="OXYGEN-INSENSITIVE NADPH NITROREDUCTASE"/>
    <property type="match status" value="1"/>
</dbReference>
<accession>A0A0P6WWL2</accession>
<evidence type="ECO:0000313" key="6">
    <source>
        <dbReference type="EMBL" id="KPL70489.1"/>
    </source>
</evidence>
<keyword evidence="7" id="KW-1185">Reference proteome</keyword>
<name>A0A0P6WWL2_9CHLR</name>
<evidence type="ECO:0000256" key="1">
    <source>
        <dbReference type="ARBA" id="ARBA00008366"/>
    </source>
</evidence>
<proteinExistence type="inferred from homology"/>
<dbReference type="PATRIC" id="fig|229920.5.peg.419"/>
<dbReference type="Gene3D" id="3.40.109.10">
    <property type="entry name" value="NADH Oxidase"/>
    <property type="match status" value="1"/>
</dbReference>
<sequence length="266" mass="29471">MSDSAGMGTFLVNLFRLLKGRPQIPVSLKENKLIQVILNRRSIRSFNGEEIPADVFSAILEAGRVAPSTVNLQTWSFVVFTSADWKKIFGRTIPFNARRAVIILADTYRLKQVMDVFPYSPLVEYTTAVMNASLAAMNMTIAAEALGVSSVMLSETGRTGLLDVGYLKEMLGLPGGVIPLTTIVFGYARDIYPPMPPRLPIEQITFCGTYPSPEKTQLQAWMSQMEAGYKASHPGSSLSRQVEVYKEKIGKAEADLKKMVFYLDNE</sequence>
<dbReference type="OrthoDB" id="9812105at2"/>
<dbReference type="GO" id="GO:0016491">
    <property type="term" value="F:oxidoreductase activity"/>
    <property type="evidence" value="ECO:0007669"/>
    <property type="project" value="UniProtKB-KW"/>
</dbReference>
<dbReference type="InterPro" id="IPR000415">
    <property type="entry name" value="Nitroreductase-like"/>
</dbReference>
<dbReference type="Proteomes" id="UP000050430">
    <property type="component" value="Unassembled WGS sequence"/>
</dbReference>
<organism evidence="6 7">
    <name type="scientific">Leptolinea tardivitalis</name>
    <dbReference type="NCBI Taxonomy" id="229920"/>
    <lineage>
        <taxon>Bacteria</taxon>
        <taxon>Bacillati</taxon>
        <taxon>Chloroflexota</taxon>
        <taxon>Anaerolineae</taxon>
        <taxon>Anaerolineales</taxon>
        <taxon>Anaerolineaceae</taxon>
        <taxon>Leptolinea</taxon>
    </lineage>
</organism>
<reference evidence="6 7" key="1">
    <citation type="submission" date="2015-07" db="EMBL/GenBank/DDBJ databases">
        <title>Genome sequence of Leptolinea tardivitalis DSM 16556.</title>
        <authorList>
            <person name="Hemp J."/>
            <person name="Ward L.M."/>
            <person name="Pace L.A."/>
            <person name="Fischer W.W."/>
        </authorList>
    </citation>
    <scope>NUCLEOTIDE SEQUENCE [LARGE SCALE GENOMIC DNA]</scope>
    <source>
        <strain evidence="6 7">YMTK-2</strain>
    </source>
</reference>
<protein>
    <recommendedName>
        <fullName evidence="5">Nitroreductase domain-containing protein</fullName>
    </recommendedName>
</protein>
<gene>
    <name evidence="6" type="ORF">ADM99_15270</name>
</gene>
<dbReference type="PANTHER" id="PTHR43425">
    <property type="entry name" value="OXYGEN-INSENSITIVE NADPH NITROREDUCTASE"/>
    <property type="match status" value="1"/>
</dbReference>
<dbReference type="STRING" id="229920.ADM99_15270"/>
<dbReference type="RefSeq" id="WP_062422383.1">
    <property type="nucleotide sequence ID" value="NZ_BBYA01000010.1"/>
</dbReference>